<dbReference type="RefSeq" id="WP_327606969.1">
    <property type="nucleotide sequence ID" value="NZ_JARZFX010000002.1"/>
</dbReference>
<keyword evidence="2" id="KW-1185">Reference proteome</keyword>
<gene>
    <name evidence="1" type="ORF">QGM71_07900</name>
</gene>
<evidence type="ECO:0000313" key="1">
    <source>
        <dbReference type="EMBL" id="MEC5423418.1"/>
    </source>
</evidence>
<comment type="caution">
    <text evidence="1">The sequence shown here is derived from an EMBL/GenBank/DDBJ whole genome shotgun (WGS) entry which is preliminary data.</text>
</comment>
<reference evidence="1 2" key="1">
    <citation type="journal article" date="2024" name="Int. J. Syst. Evol. Microbiol.">
        <title>Virgibacillus tibetensis sp. nov., isolated from salt lake on the Tibetan Plateau of China.</title>
        <authorList>
            <person name="Phurbu D."/>
            <person name="Liu Z.-X."/>
            <person name="Wang R."/>
            <person name="Zheng Y.-Y."/>
            <person name="Liu H.-C."/>
            <person name="Zhou Y.-G."/>
            <person name="Yu Y.-J."/>
            <person name="Li A.-H."/>
        </authorList>
    </citation>
    <scope>NUCLEOTIDE SEQUENCE [LARGE SCALE GENOMIC DNA]</scope>
    <source>
        <strain evidence="1 2">C22-A2</strain>
    </source>
</reference>
<accession>A0ABU6KDL5</accession>
<proteinExistence type="predicted"/>
<dbReference type="Proteomes" id="UP001335737">
    <property type="component" value="Unassembled WGS sequence"/>
</dbReference>
<dbReference type="EMBL" id="JARZFX010000002">
    <property type="protein sequence ID" value="MEC5423418.1"/>
    <property type="molecule type" value="Genomic_DNA"/>
</dbReference>
<evidence type="ECO:0000313" key="2">
    <source>
        <dbReference type="Proteomes" id="UP001335737"/>
    </source>
</evidence>
<name>A0ABU6KDL5_9BACI</name>
<organism evidence="1 2">
    <name type="scientific">Virgibacillus tibetensis</name>
    <dbReference type="NCBI Taxonomy" id="3042313"/>
    <lineage>
        <taxon>Bacteria</taxon>
        <taxon>Bacillati</taxon>
        <taxon>Bacillota</taxon>
        <taxon>Bacilli</taxon>
        <taxon>Bacillales</taxon>
        <taxon>Bacillaceae</taxon>
        <taxon>Virgibacillus</taxon>
    </lineage>
</organism>
<sequence length="75" mass="8945">MQKEDQIIGMLKQIISKQDEHNVKQDEHIEQIPNTKDFTQDYEDSIISVQIKLLRDEIWANRVDIHRMKNTLGLK</sequence>
<evidence type="ECO:0008006" key="3">
    <source>
        <dbReference type="Google" id="ProtNLM"/>
    </source>
</evidence>
<protein>
    <recommendedName>
        <fullName evidence="3">DUF2524 family protein</fullName>
    </recommendedName>
</protein>